<proteinExistence type="predicted"/>
<keyword evidence="1" id="KW-0472">Membrane</keyword>
<keyword evidence="1" id="KW-1133">Transmembrane helix</keyword>
<dbReference type="RefSeq" id="WP_096999821.1">
    <property type="nucleotide sequence ID" value="NZ_OBEI01000002.1"/>
</dbReference>
<dbReference type="AlphaFoldDB" id="A0A285N9Z2"/>
<evidence type="ECO:0000256" key="1">
    <source>
        <dbReference type="SAM" id="Phobius"/>
    </source>
</evidence>
<dbReference type="EMBL" id="OBEI01000002">
    <property type="protein sequence ID" value="SNZ06312.1"/>
    <property type="molecule type" value="Genomic_DNA"/>
</dbReference>
<name>A0A285N9Z2_9AQUI</name>
<evidence type="ECO:0000313" key="3">
    <source>
        <dbReference type="Proteomes" id="UP000219036"/>
    </source>
</evidence>
<keyword evidence="3" id="KW-1185">Reference proteome</keyword>
<reference evidence="3" key="1">
    <citation type="submission" date="2017-09" db="EMBL/GenBank/DDBJ databases">
        <authorList>
            <person name="Varghese N."/>
            <person name="Submissions S."/>
        </authorList>
    </citation>
    <scope>NUCLEOTIDE SEQUENCE [LARGE SCALE GENOMIC DNA]</scope>
    <source>
        <strain evidence="3">DSM 15103</strain>
    </source>
</reference>
<gene>
    <name evidence="2" type="ORF">SAMN06265182_0634</name>
</gene>
<organism evidence="2 3">
    <name type="scientific">Persephonella hydrogeniphila</name>
    <dbReference type="NCBI Taxonomy" id="198703"/>
    <lineage>
        <taxon>Bacteria</taxon>
        <taxon>Pseudomonadati</taxon>
        <taxon>Aquificota</taxon>
        <taxon>Aquificia</taxon>
        <taxon>Aquificales</taxon>
        <taxon>Hydrogenothermaceae</taxon>
        <taxon>Persephonella</taxon>
    </lineage>
</organism>
<evidence type="ECO:0000313" key="2">
    <source>
        <dbReference type="EMBL" id="SNZ06312.1"/>
    </source>
</evidence>
<dbReference type="Proteomes" id="UP000219036">
    <property type="component" value="Unassembled WGS sequence"/>
</dbReference>
<protein>
    <submittedName>
        <fullName evidence="2">Uncharacterized protein</fullName>
    </submittedName>
</protein>
<feature type="transmembrane region" description="Helical" evidence="1">
    <location>
        <begin position="91"/>
        <end position="120"/>
    </location>
</feature>
<feature type="transmembrane region" description="Helical" evidence="1">
    <location>
        <begin position="65"/>
        <end position="84"/>
    </location>
</feature>
<dbReference type="OrthoDB" id="14271at2"/>
<sequence>MIETLLMSVVILLIGSFSLWYAGRLALIRSMTLKKAFLITLIGYVGIGAARTILVYLGYYRPGMLWLPILIGLLIETVLVYQIFRENIWKTIIAVIAGFIITVVLLLPVFVMAGGLWAYLNLPKG</sequence>
<feature type="transmembrane region" description="Helical" evidence="1">
    <location>
        <begin position="36"/>
        <end position="59"/>
    </location>
</feature>
<keyword evidence="1" id="KW-0812">Transmembrane</keyword>
<feature type="transmembrane region" description="Helical" evidence="1">
    <location>
        <begin position="6"/>
        <end position="27"/>
    </location>
</feature>
<accession>A0A285N9Z2</accession>